<dbReference type="Gene3D" id="3.80.10.10">
    <property type="entry name" value="Ribonuclease Inhibitor"/>
    <property type="match status" value="1"/>
</dbReference>
<evidence type="ECO:0008006" key="2">
    <source>
        <dbReference type="Google" id="ProtNLM"/>
    </source>
</evidence>
<sequence>MYTNHITDDILKNLTNLKYLSIWQESTVSDVGLEKLSLLESLK</sequence>
<accession>A0A3G4ZZU9</accession>
<evidence type="ECO:0000313" key="1">
    <source>
        <dbReference type="EMBL" id="AYV78879.1"/>
    </source>
</evidence>
<protein>
    <recommendedName>
        <fullName evidence="2">Leucine-rich repeat protein</fullName>
    </recommendedName>
</protein>
<organism evidence="1">
    <name type="scientific">Edafosvirus sp</name>
    <dbReference type="NCBI Taxonomy" id="2487765"/>
    <lineage>
        <taxon>Viruses</taxon>
        <taxon>Varidnaviria</taxon>
        <taxon>Bamfordvirae</taxon>
        <taxon>Nucleocytoviricota</taxon>
        <taxon>Megaviricetes</taxon>
        <taxon>Imitervirales</taxon>
        <taxon>Mimiviridae</taxon>
        <taxon>Klosneuvirinae</taxon>
    </lineage>
</organism>
<dbReference type="EMBL" id="MK072107">
    <property type="protein sequence ID" value="AYV78879.1"/>
    <property type="molecule type" value="Genomic_DNA"/>
</dbReference>
<proteinExistence type="predicted"/>
<feature type="non-terminal residue" evidence="1">
    <location>
        <position position="43"/>
    </location>
</feature>
<dbReference type="InterPro" id="IPR032675">
    <property type="entry name" value="LRR_dom_sf"/>
</dbReference>
<gene>
    <name evidence="1" type="ORF">Edafosvirus42_8</name>
</gene>
<reference evidence="1" key="1">
    <citation type="submission" date="2018-10" db="EMBL/GenBank/DDBJ databases">
        <title>Hidden diversity of soil giant viruses.</title>
        <authorList>
            <person name="Schulz F."/>
            <person name="Alteio L."/>
            <person name="Goudeau D."/>
            <person name="Ryan E.M."/>
            <person name="Malmstrom R.R."/>
            <person name="Blanchard J."/>
            <person name="Woyke T."/>
        </authorList>
    </citation>
    <scope>NUCLEOTIDE SEQUENCE</scope>
    <source>
        <strain evidence="1">EDV1</strain>
    </source>
</reference>
<name>A0A3G4ZZU9_9VIRU</name>